<evidence type="ECO:0000256" key="1">
    <source>
        <dbReference type="ARBA" id="ARBA00004781"/>
    </source>
</evidence>
<dbReference type="Pfam" id="PF04321">
    <property type="entry name" value="RmlD_sub_bind"/>
    <property type="match status" value="1"/>
</dbReference>
<evidence type="ECO:0000256" key="4">
    <source>
        <dbReference type="ARBA" id="ARBA00017099"/>
    </source>
</evidence>
<reference evidence="8" key="1">
    <citation type="submission" date="2022-07" db="EMBL/GenBank/DDBJ databases">
        <title>Description and genome-wide analysis of Profundicola chukchiensis gen. nov., sp. nov., marine bacteria isolated from bottom sediments of the Chukchi Sea.</title>
        <authorList>
            <person name="Romanenko L."/>
            <person name="Otstavnykh N."/>
            <person name="Kurilenko V."/>
            <person name="Eremeev V."/>
            <person name="Velansky P."/>
            <person name="Mikhailov V."/>
            <person name="Isaeva M."/>
        </authorList>
    </citation>
    <scope>NUCLEOTIDE SEQUENCE</scope>
    <source>
        <strain evidence="8">KMM 9713</strain>
    </source>
</reference>
<dbReference type="GO" id="GO:0008831">
    <property type="term" value="F:dTDP-4-dehydrorhamnose reductase activity"/>
    <property type="evidence" value="ECO:0007669"/>
    <property type="project" value="UniProtKB-EC"/>
</dbReference>
<evidence type="ECO:0000313" key="8">
    <source>
        <dbReference type="EMBL" id="MDG4945633.1"/>
    </source>
</evidence>
<name>A0A9X4MWY9_9FLAO</name>
<comment type="catalytic activity">
    <reaction evidence="5">
        <text>dTDP-beta-L-rhamnose + NADP(+) = dTDP-4-dehydro-beta-L-rhamnose + NADPH + H(+)</text>
        <dbReference type="Rhea" id="RHEA:21796"/>
        <dbReference type="ChEBI" id="CHEBI:15378"/>
        <dbReference type="ChEBI" id="CHEBI:57510"/>
        <dbReference type="ChEBI" id="CHEBI:57783"/>
        <dbReference type="ChEBI" id="CHEBI:58349"/>
        <dbReference type="ChEBI" id="CHEBI:62830"/>
        <dbReference type="EC" id="1.1.1.133"/>
    </reaction>
</comment>
<dbReference type="GO" id="GO:0019305">
    <property type="term" value="P:dTDP-rhamnose biosynthetic process"/>
    <property type="evidence" value="ECO:0007669"/>
    <property type="project" value="TreeGrafter"/>
</dbReference>
<dbReference type="EC" id="1.1.1.133" evidence="3 6"/>
<evidence type="ECO:0000256" key="3">
    <source>
        <dbReference type="ARBA" id="ARBA00012929"/>
    </source>
</evidence>
<dbReference type="InterPro" id="IPR029903">
    <property type="entry name" value="RmlD-like-bd"/>
</dbReference>
<dbReference type="PANTHER" id="PTHR10491">
    <property type="entry name" value="DTDP-4-DEHYDRORHAMNOSE REDUCTASE"/>
    <property type="match status" value="1"/>
</dbReference>
<keyword evidence="6" id="KW-0521">NADP</keyword>
<dbReference type="AlphaFoldDB" id="A0A9X4MWY9"/>
<keyword evidence="9" id="KW-1185">Reference proteome</keyword>
<comment type="function">
    <text evidence="6">Catalyzes the reduction of dTDP-6-deoxy-L-lyxo-4-hexulose to yield dTDP-L-rhamnose.</text>
</comment>
<comment type="pathway">
    <text evidence="1 6">Carbohydrate biosynthesis; dTDP-L-rhamnose biosynthesis.</text>
</comment>
<dbReference type="GO" id="GO:0005829">
    <property type="term" value="C:cytosol"/>
    <property type="evidence" value="ECO:0007669"/>
    <property type="project" value="TreeGrafter"/>
</dbReference>
<dbReference type="SUPFAM" id="SSF51735">
    <property type="entry name" value="NAD(P)-binding Rossmann-fold domains"/>
    <property type="match status" value="1"/>
</dbReference>
<comment type="similarity">
    <text evidence="2 6">Belongs to the dTDP-4-dehydrorhamnose reductase family.</text>
</comment>
<dbReference type="Proteomes" id="UP001152599">
    <property type="component" value="Unassembled WGS sequence"/>
</dbReference>
<evidence type="ECO:0000256" key="6">
    <source>
        <dbReference type="RuleBase" id="RU364082"/>
    </source>
</evidence>
<dbReference type="NCBIfam" id="TIGR01214">
    <property type="entry name" value="rmlD"/>
    <property type="match status" value="1"/>
</dbReference>
<accession>A0A9X4MWY9</accession>
<protein>
    <recommendedName>
        <fullName evidence="4 6">dTDP-4-dehydrorhamnose reductase</fullName>
        <ecNumber evidence="3 6">1.1.1.133</ecNumber>
    </recommendedName>
</protein>
<sequence>MKKVLVTGANGQLGQCIKDAVSQINNSEYQYTFVTRQEFDLASLQMMRDYLTQNEFDVLINCAAYTAVDLAEEEVDKAYAVNAEAVGEMAKICAENNIEFIHVSTDYVFDGNADKPFAANHETNPISVYGKSKLVGEQLALDNNPETIIIRTAWVYSQHGKNFMKTMLRLFADKDEISVVNDQKGTPTNANDIARAILKVVQAKKKTPGIYHFTNAGDTTWFGFAEAIKELTNAEIKINSIPTSEFPTPAKRPAYSVLDTAKIQEVYDVECPHWKDSLKLLLSKL</sequence>
<keyword evidence="6 8" id="KW-0560">Oxidoreductase</keyword>
<dbReference type="InterPro" id="IPR036291">
    <property type="entry name" value="NAD(P)-bd_dom_sf"/>
</dbReference>
<dbReference type="Gene3D" id="3.40.50.720">
    <property type="entry name" value="NAD(P)-binding Rossmann-like Domain"/>
    <property type="match status" value="1"/>
</dbReference>
<comment type="caution">
    <text evidence="8">The sequence shown here is derived from an EMBL/GenBank/DDBJ whole genome shotgun (WGS) entry which is preliminary data.</text>
</comment>
<feature type="domain" description="RmlD-like substrate binding" evidence="7">
    <location>
        <begin position="3"/>
        <end position="284"/>
    </location>
</feature>
<dbReference type="EMBL" id="JANCMU010000001">
    <property type="protein sequence ID" value="MDG4945633.1"/>
    <property type="molecule type" value="Genomic_DNA"/>
</dbReference>
<organism evidence="8 9">
    <name type="scientific">Profundicola chukchiensis</name>
    <dbReference type="NCBI Taxonomy" id="2961959"/>
    <lineage>
        <taxon>Bacteria</taxon>
        <taxon>Pseudomonadati</taxon>
        <taxon>Bacteroidota</taxon>
        <taxon>Flavobacteriia</taxon>
        <taxon>Flavobacteriales</taxon>
        <taxon>Weeksellaceae</taxon>
        <taxon>Profundicola</taxon>
    </lineage>
</organism>
<dbReference type="CDD" id="cd05254">
    <property type="entry name" value="dTDP_HR_like_SDR_e"/>
    <property type="match status" value="1"/>
</dbReference>
<evidence type="ECO:0000256" key="5">
    <source>
        <dbReference type="ARBA" id="ARBA00048200"/>
    </source>
</evidence>
<proteinExistence type="inferred from homology"/>
<evidence type="ECO:0000313" key="9">
    <source>
        <dbReference type="Proteomes" id="UP001152599"/>
    </source>
</evidence>
<dbReference type="PANTHER" id="PTHR10491:SF4">
    <property type="entry name" value="METHIONINE ADENOSYLTRANSFERASE 2 SUBUNIT BETA"/>
    <property type="match status" value="1"/>
</dbReference>
<gene>
    <name evidence="8" type="primary">rfbD</name>
    <name evidence="8" type="ORF">NMK71_04335</name>
</gene>
<dbReference type="RefSeq" id="WP_304420200.1">
    <property type="nucleotide sequence ID" value="NZ_JANCMU010000001.1"/>
</dbReference>
<dbReference type="InterPro" id="IPR005913">
    <property type="entry name" value="dTDP_dehydrorham_reduct"/>
</dbReference>
<dbReference type="Gene3D" id="3.90.25.10">
    <property type="entry name" value="UDP-galactose 4-epimerase, domain 1"/>
    <property type="match status" value="1"/>
</dbReference>
<evidence type="ECO:0000259" key="7">
    <source>
        <dbReference type="Pfam" id="PF04321"/>
    </source>
</evidence>
<evidence type="ECO:0000256" key="2">
    <source>
        <dbReference type="ARBA" id="ARBA00010944"/>
    </source>
</evidence>